<evidence type="ECO:0000313" key="2">
    <source>
        <dbReference type="EMBL" id="CAG8682437.1"/>
    </source>
</evidence>
<name>A0A9N9EKC3_FUNMO</name>
<dbReference type="Proteomes" id="UP000789375">
    <property type="component" value="Unassembled WGS sequence"/>
</dbReference>
<comment type="caution">
    <text evidence="2">The sequence shown here is derived from an EMBL/GenBank/DDBJ whole genome shotgun (WGS) entry which is preliminary data.</text>
</comment>
<keyword evidence="1" id="KW-0472">Membrane</keyword>
<feature type="non-terminal residue" evidence="2">
    <location>
        <position position="1"/>
    </location>
</feature>
<accession>A0A9N9EKC3</accession>
<evidence type="ECO:0000256" key="1">
    <source>
        <dbReference type="SAM" id="Phobius"/>
    </source>
</evidence>
<dbReference type="EMBL" id="CAJVPP010006876">
    <property type="protein sequence ID" value="CAG8682437.1"/>
    <property type="molecule type" value="Genomic_DNA"/>
</dbReference>
<feature type="transmembrane region" description="Helical" evidence="1">
    <location>
        <begin position="13"/>
        <end position="31"/>
    </location>
</feature>
<dbReference type="AlphaFoldDB" id="A0A9N9EKC3"/>
<sequence>MPSPNAKKYVLDVMVFALSQVALYYAVKYVLSSLDPMKDKKKEAKAKSEQVLGKLGMKNTKLNEYEEVILSEVIFPDEISISFK</sequence>
<gene>
    <name evidence="2" type="ORF">FMOSSE_LOCUS12957</name>
</gene>
<proteinExistence type="predicted"/>
<reference evidence="2" key="1">
    <citation type="submission" date="2021-06" db="EMBL/GenBank/DDBJ databases">
        <authorList>
            <person name="Kallberg Y."/>
            <person name="Tangrot J."/>
            <person name="Rosling A."/>
        </authorList>
    </citation>
    <scope>NUCLEOTIDE SEQUENCE</scope>
    <source>
        <strain evidence="2">87-6 pot B 2015</strain>
    </source>
</reference>
<keyword evidence="1" id="KW-0812">Transmembrane</keyword>
<organism evidence="2 3">
    <name type="scientific">Funneliformis mosseae</name>
    <name type="common">Endomycorrhizal fungus</name>
    <name type="synonym">Glomus mosseae</name>
    <dbReference type="NCBI Taxonomy" id="27381"/>
    <lineage>
        <taxon>Eukaryota</taxon>
        <taxon>Fungi</taxon>
        <taxon>Fungi incertae sedis</taxon>
        <taxon>Mucoromycota</taxon>
        <taxon>Glomeromycotina</taxon>
        <taxon>Glomeromycetes</taxon>
        <taxon>Glomerales</taxon>
        <taxon>Glomeraceae</taxon>
        <taxon>Funneliformis</taxon>
    </lineage>
</organism>
<keyword evidence="3" id="KW-1185">Reference proteome</keyword>
<evidence type="ECO:0000313" key="3">
    <source>
        <dbReference type="Proteomes" id="UP000789375"/>
    </source>
</evidence>
<keyword evidence="1" id="KW-1133">Transmembrane helix</keyword>
<protein>
    <submittedName>
        <fullName evidence="2">12055_t:CDS:1</fullName>
    </submittedName>
</protein>